<sequence>MGVALREVLTDYKVPVGWDSLSGTAAIDGNNALYQFLTIIRQQDGTPLMNSEGKVTSHLSGLFFRTARFLEYGIKPVYVFDGKPPDLKSTTIAKRREIRDKAGTAWKVAREEGDVAESYKQARASTRVDEWILSSSKELLTCMGIPFVDAPSEGEAQAAFMVRKGDLDFSVSQDYDSLLFGVPVLVRNLAVSGKRRIRGRTITVEPEKLYLSKILEGLGISRENLIEMSILIGTDFNAGIKGIGPKTALKIVRNNAFQETLDEKAPDFDPEPVIDFFRSPPVTEKYDISWQNPDESALRDLLCSRYEFSAERVDAVLTKMRTTAGQKTLDHWF</sequence>
<keyword evidence="3 12" id="KW-0479">Metal-binding</keyword>
<evidence type="ECO:0000256" key="6">
    <source>
        <dbReference type="ARBA" id="ARBA00022801"/>
    </source>
</evidence>
<dbReference type="EC" id="3.1.-.-" evidence="12"/>
<dbReference type="SMART" id="SM00279">
    <property type="entry name" value="HhH2"/>
    <property type="match status" value="1"/>
</dbReference>
<keyword evidence="7 12" id="KW-0269">Exonuclease</keyword>
<dbReference type="InterPro" id="IPR006084">
    <property type="entry name" value="XPG/Rad2"/>
</dbReference>
<keyword evidence="8 12" id="KW-0460">Magnesium</keyword>
<protein>
    <recommendedName>
        <fullName evidence="12">Flap endonuclease 1</fullName>
        <shortName evidence="12">FEN-1</shortName>
        <ecNumber evidence="12">3.1.-.-</ecNumber>
    </recommendedName>
    <alternativeName>
        <fullName evidence="12">Flap structure-specific endonuclease 1</fullName>
    </alternativeName>
</protein>
<evidence type="ECO:0000256" key="8">
    <source>
        <dbReference type="ARBA" id="ARBA00022842"/>
    </source>
</evidence>
<keyword evidence="1 12" id="KW-0235">DNA replication</keyword>
<dbReference type="PANTHER" id="PTHR11081:SF9">
    <property type="entry name" value="FLAP ENDONUCLEASE 1"/>
    <property type="match status" value="1"/>
</dbReference>
<dbReference type="Proteomes" id="UP001163096">
    <property type="component" value="Chromosome"/>
</dbReference>
<dbReference type="GO" id="GO:0017108">
    <property type="term" value="F:5'-flap endonuclease activity"/>
    <property type="evidence" value="ECO:0007669"/>
    <property type="project" value="UniProtKB-UniRule"/>
</dbReference>
<evidence type="ECO:0000256" key="3">
    <source>
        <dbReference type="ARBA" id="ARBA00022723"/>
    </source>
</evidence>
<feature type="binding site" evidence="12">
    <location>
        <position position="176"/>
    </location>
    <ligand>
        <name>Mg(2+)</name>
        <dbReference type="ChEBI" id="CHEBI:18420"/>
        <label>2</label>
    </ligand>
</feature>
<comment type="subunit">
    <text evidence="11 12">Interacts with PCNA. PCNA stimulates the nuclease activity without altering cleavage specificity.</text>
</comment>
<dbReference type="SUPFAM" id="SSF88723">
    <property type="entry name" value="PIN domain-like"/>
    <property type="match status" value="1"/>
</dbReference>
<comment type="function">
    <text evidence="12">Structure-specific nuclease with 5'-flap endonuclease and 5'-3' exonuclease activities involved in DNA replication and repair. During DNA replication, cleaves the 5'-overhanging flap structure that is generated by displacement synthesis when DNA polymerase encounters the 5'-end of a downstream Okazaki fragment. Binds the unpaired 3'-DNA end and kinks the DNA to facilitate 5' cleavage specificity. Cleaves one nucleotide into the double-stranded DNA from the junction in flap DNA, leaving a nick for ligation. Also involved in the base excision repair (BER) pathway. Acts as a genome stabilization factor that prevents flaps from equilibrating into structurs that lead to duplications and deletions. Also possesses 5'-3' exonuclease activity on nicked or gapped double-stranded DNA.</text>
</comment>
<name>A0A9X9S4G2_METOG</name>
<dbReference type="KEGG" id="mou:OU421_00080"/>
<comment type="cofactor">
    <cofactor evidence="12">
        <name>Mg(2+)</name>
        <dbReference type="ChEBI" id="CHEBI:18420"/>
    </cofactor>
    <text evidence="12">Binds 2 magnesium ions per subunit. They probably participate in the reaction catalyzed by the enzyme. May bind an additional third magnesium ion after substrate binding.</text>
</comment>
<evidence type="ECO:0000256" key="12">
    <source>
        <dbReference type="HAMAP-Rule" id="MF_00614"/>
    </source>
</evidence>
<dbReference type="HAMAP" id="MF_00614">
    <property type="entry name" value="Fen"/>
    <property type="match status" value="1"/>
</dbReference>
<dbReference type="InterPro" id="IPR019973">
    <property type="entry name" value="Flap_endonuc_arc"/>
</dbReference>
<gene>
    <name evidence="12 15" type="primary">fen</name>
    <name evidence="15" type="ORF">OU421_00080</name>
</gene>
<comment type="similarity">
    <text evidence="12">Belongs to the XPG/RAD2 endonuclease family. FEN1 subfamily.</text>
</comment>
<dbReference type="InterPro" id="IPR019974">
    <property type="entry name" value="XPG_CS"/>
</dbReference>
<dbReference type="SMART" id="SM00484">
    <property type="entry name" value="XPGI"/>
    <property type="match status" value="1"/>
</dbReference>
<comment type="caution">
    <text evidence="12">Lacks conserved residue(s) required for the propagation of feature annotation.</text>
</comment>
<dbReference type="PROSITE" id="PS00841">
    <property type="entry name" value="XPG_1"/>
    <property type="match status" value="1"/>
</dbReference>
<dbReference type="RefSeq" id="WP_268186538.1">
    <property type="nucleotide sequence ID" value="NZ_CP113361.1"/>
</dbReference>
<reference evidence="15" key="1">
    <citation type="submission" date="2022-11" db="EMBL/GenBank/DDBJ databases">
        <title>Complete genome sequence of Methanogenium organophilum DSM 3596.</title>
        <authorList>
            <person name="Chen S.-C."/>
            <person name="Lai S.-J."/>
            <person name="You Y.-T."/>
        </authorList>
    </citation>
    <scope>NUCLEOTIDE SEQUENCE</scope>
    <source>
        <strain evidence="15">DSM 3596</strain>
    </source>
</reference>
<dbReference type="InterPro" id="IPR029060">
    <property type="entry name" value="PIN-like_dom_sf"/>
</dbReference>
<feature type="region of interest" description="Interaction with PCNA" evidence="12">
    <location>
        <begin position="325"/>
        <end position="333"/>
    </location>
</feature>
<comment type="function">
    <text evidence="10">Structure-specific nuclease with 5'-flap endonuclease and 5'-3' exonuclease activities involved in DNA replication and repair. During DNA replication, cleaves the 5'-overhanging flap structure that is generated by displacement synthesis when DNA polymerase encounters the 5'-end of a downstream Okazaki fragment. Binds the unpaired 3'-DNA end and kinks the DNA to facilitate 5' cleavage specificity. Cleaves one nucleotide into the double-stranded DNA from the junction in flap DNA, leaving a nick for ligation. Also involved in the base excision repair (BER) pathway. Acts as a genome stabilization factor that prevents flaps from equilibrating into structures that lead to duplications and deletions. Also possesses 5'-3' exonuclease activity on nicked or gapped double-stranded DNA.</text>
</comment>
<evidence type="ECO:0000256" key="7">
    <source>
        <dbReference type="ARBA" id="ARBA00022839"/>
    </source>
</evidence>
<feature type="binding site" evidence="12">
    <location>
        <position position="153"/>
    </location>
    <ligand>
        <name>Mg(2+)</name>
        <dbReference type="ChEBI" id="CHEBI:18420"/>
        <label>1</label>
    </ligand>
</feature>
<dbReference type="FunFam" id="3.40.50.1010:FF:000016">
    <property type="entry name" value="Flap endonuclease 1"/>
    <property type="match status" value="1"/>
</dbReference>
<feature type="domain" description="XPG-I" evidence="13">
    <location>
        <begin position="141"/>
        <end position="220"/>
    </location>
</feature>
<dbReference type="SMART" id="SM00485">
    <property type="entry name" value="XPGN"/>
    <property type="match status" value="1"/>
</dbReference>
<dbReference type="EMBL" id="CP113361">
    <property type="protein sequence ID" value="WAI01312.1"/>
    <property type="molecule type" value="Genomic_DNA"/>
</dbReference>
<feature type="binding site" evidence="12">
    <location>
        <position position="174"/>
    </location>
    <ligand>
        <name>Mg(2+)</name>
        <dbReference type="ChEBI" id="CHEBI:18420"/>
        <label>2</label>
    </ligand>
</feature>
<dbReference type="InterPro" id="IPR023426">
    <property type="entry name" value="Flap_endonuc"/>
</dbReference>
<dbReference type="GO" id="GO:0008409">
    <property type="term" value="F:5'-3' exonuclease activity"/>
    <property type="evidence" value="ECO:0007669"/>
    <property type="project" value="UniProtKB-UniRule"/>
</dbReference>
<evidence type="ECO:0000256" key="11">
    <source>
        <dbReference type="ARBA" id="ARBA00065981"/>
    </source>
</evidence>
<accession>A0A9X9S4G2</accession>
<dbReference type="PRINTS" id="PR00853">
    <property type="entry name" value="XPGRADSUPER"/>
</dbReference>
<feature type="binding site" evidence="12">
    <location>
        <position position="235"/>
    </location>
    <ligand>
        <name>Mg(2+)</name>
        <dbReference type="ChEBI" id="CHEBI:18420"/>
        <label>2</label>
    </ligand>
</feature>
<keyword evidence="2 12" id="KW-0540">Nuclease</keyword>
<feature type="domain" description="XPG N-terminal" evidence="14">
    <location>
        <begin position="1"/>
        <end position="102"/>
    </location>
</feature>
<evidence type="ECO:0000256" key="10">
    <source>
        <dbReference type="ARBA" id="ARBA00024702"/>
    </source>
</evidence>
<dbReference type="Gene3D" id="3.40.50.1010">
    <property type="entry name" value="5'-nuclease"/>
    <property type="match status" value="1"/>
</dbReference>
<dbReference type="SUPFAM" id="SSF47807">
    <property type="entry name" value="5' to 3' exonuclease, C-terminal subdomain"/>
    <property type="match status" value="1"/>
</dbReference>
<dbReference type="InterPro" id="IPR008918">
    <property type="entry name" value="HhH2"/>
</dbReference>
<proteinExistence type="inferred from homology"/>
<evidence type="ECO:0000259" key="13">
    <source>
        <dbReference type="SMART" id="SM00484"/>
    </source>
</evidence>
<evidence type="ECO:0000256" key="4">
    <source>
        <dbReference type="ARBA" id="ARBA00022759"/>
    </source>
</evidence>
<dbReference type="PANTHER" id="PTHR11081">
    <property type="entry name" value="FLAP ENDONUCLEASE FAMILY MEMBER"/>
    <property type="match status" value="1"/>
</dbReference>
<dbReference type="Pfam" id="PF00752">
    <property type="entry name" value="XPG_N"/>
    <property type="match status" value="1"/>
</dbReference>
<evidence type="ECO:0000256" key="1">
    <source>
        <dbReference type="ARBA" id="ARBA00022705"/>
    </source>
</evidence>
<dbReference type="GeneID" id="76833452"/>
<dbReference type="GO" id="GO:0000287">
    <property type="term" value="F:magnesium ion binding"/>
    <property type="evidence" value="ECO:0007669"/>
    <property type="project" value="UniProtKB-UniRule"/>
</dbReference>
<dbReference type="InterPro" id="IPR036279">
    <property type="entry name" value="5-3_exonuclease_C_sf"/>
</dbReference>
<feature type="binding site" evidence="12">
    <location>
        <position position="155"/>
    </location>
    <ligand>
        <name>Mg(2+)</name>
        <dbReference type="ChEBI" id="CHEBI:18420"/>
        <label>1</label>
    </ligand>
</feature>
<feature type="binding site" evidence="12">
    <location>
        <position position="28"/>
    </location>
    <ligand>
        <name>Mg(2+)</name>
        <dbReference type="ChEBI" id="CHEBI:18420"/>
        <label>1</label>
    </ligand>
</feature>
<evidence type="ECO:0000313" key="15">
    <source>
        <dbReference type="EMBL" id="WAI01312.1"/>
    </source>
</evidence>
<dbReference type="Pfam" id="PF00867">
    <property type="entry name" value="XPG_I"/>
    <property type="match status" value="1"/>
</dbReference>
<evidence type="ECO:0000256" key="2">
    <source>
        <dbReference type="ARBA" id="ARBA00022722"/>
    </source>
</evidence>
<dbReference type="Gene3D" id="1.10.150.20">
    <property type="entry name" value="5' to 3' exonuclease, C-terminal subdomain"/>
    <property type="match status" value="1"/>
</dbReference>
<dbReference type="GO" id="GO:0003677">
    <property type="term" value="F:DNA binding"/>
    <property type="evidence" value="ECO:0007669"/>
    <property type="project" value="UniProtKB-UniRule"/>
</dbReference>
<dbReference type="InterPro" id="IPR006085">
    <property type="entry name" value="XPG_DNA_repair_N"/>
</dbReference>
<keyword evidence="5 12" id="KW-0227">DNA damage</keyword>
<keyword evidence="16" id="KW-1185">Reference proteome</keyword>
<keyword evidence="4 12" id="KW-0255">Endonuclease</keyword>
<evidence type="ECO:0000313" key="16">
    <source>
        <dbReference type="Proteomes" id="UP001163096"/>
    </source>
</evidence>
<keyword evidence="6 12" id="KW-0378">Hydrolase</keyword>
<dbReference type="NCBIfam" id="TIGR03674">
    <property type="entry name" value="fen_arch"/>
    <property type="match status" value="1"/>
</dbReference>
<organism evidence="15 16">
    <name type="scientific">Methanogenium organophilum</name>
    <dbReference type="NCBI Taxonomy" id="2199"/>
    <lineage>
        <taxon>Archaea</taxon>
        <taxon>Methanobacteriati</taxon>
        <taxon>Methanobacteriota</taxon>
        <taxon>Stenosarchaea group</taxon>
        <taxon>Methanomicrobia</taxon>
        <taxon>Methanomicrobiales</taxon>
        <taxon>Methanomicrobiaceae</taxon>
        <taxon>Methanogenium</taxon>
    </lineage>
</organism>
<dbReference type="AlphaFoldDB" id="A0A9X9S4G2"/>
<dbReference type="CDD" id="cd09867">
    <property type="entry name" value="PIN_FEN1"/>
    <property type="match status" value="1"/>
</dbReference>
<evidence type="ECO:0000256" key="9">
    <source>
        <dbReference type="ARBA" id="ARBA00023204"/>
    </source>
</evidence>
<feature type="binding site" evidence="12">
    <location>
        <position position="81"/>
    </location>
    <ligand>
        <name>Mg(2+)</name>
        <dbReference type="ChEBI" id="CHEBI:18420"/>
        <label>1</label>
    </ligand>
</feature>
<dbReference type="InterPro" id="IPR006086">
    <property type="entry name" value="XPG-I_dom"/>
</dbReference>
<keyword evidence="9 12" id="KW-0234">DNA repair</keyword>
<dbReference type="GO" id="GO:0006281">
    <property type="term" value="P:DNA repair"/>
    <property type="evidence" value="ECO:0007669"/>
    <property type="project" value="UniProtKB-UniRule"/>
</dbReference>
<dbReference type="GO" id="GO:0043137">
    <property type="term" value="P:DNA replication, removal of RNA primer"/>
    <property type="evidence" value="ECO:0007669"/>
    <property type="project" value="UniProtKB-UniRule"/>
</dbReference>
<evidence type="ECO:0000259" key="14">
    <source>
        <dbReference type="SMART" id="SM00485"/>
    </source>
</evidence>
<evidence type="ECO:0000256" key="5">
    <source>
        <dbReference type="ARBA" id="ARBA00022763"/>
    </source>
</evidence>